<sequence>MEVKLEKYGADISSIKEAQLRITSLIHKTPVFSSDSLNAISGRTLFFKCECFQKGGACNAVLSLDDDQATKGVVTHSSGNHAAALALAAKLRGIPAYIVIPKNAPKCKVENVKRYGGQVIWSEPTMQSRENTASKVLQETGAALVHPYNDGRIISGQGTISLELLDQVPQLDTIIVPISGGGLISGVTLAAKSINPAIRILAAEPMGANDAAQSKAAGRIITLPETNTVADGLRAFLGDLTWPVVRDLVDDVITVEDTEIIEAMRLCYEILKVAVEPSGAIGLAVVLSDSFRKNPAWQDCKNIGIILSGGNVDLGNKKGTLMRSTLGGKKDDGRVSRLGTFQFDVDQKTHPRGSQYFSASVTLDRDKLPRICAQKQRLVSRMCVICFIPTTSQDLCN</sequence>
<dbReference type="CDD" id="cd01562">
    <property type="entry name" value="Thr-dehyd"/>
    <property type="match status" value="1"/>
</dbReference>
<dbReference type="EMBL" id="JAFEMO010000013">
    <property type="protein sequence ID" value="KAH7550294.1"/>
    <property type="molecule type" value="Genomic_DNA"/>
</dbReference>
<evidence type="ECO:0000259" key="4">
    <source>
        <dbReference type="Pfam" id="PF00291"/>
    </source>
</evidence>
<organism evidence="5 6">
    <name type="scientific">Xanthoceras sorbifolium</name>
    <dbReference type="NCBI Taxonomy" id="99658"/>
    <lineage>
        <taxon>Eukaryota</taxon>
        <taxon>Viridiplantae</taxon>
        <taxon>Streptophyta</taxon>
        <taxon>Embryophyta</taxon>
        <taxon>Tracheophyta</taxon>
        <taxon>Spermatophyta</taxon>
        <taxon>Magnoliopsida</taxon>
        <taxon>eudicotyledons</taxon>
        <taxon>Gunneridae</taxon>
        <taxon>Pentapetalae</taxon>
        <taxon>rosids</taxon>
        <taxon>malvids</taxon>
        <taxon>Sapindales</taxon>
        <taxon>Sapindaceae</taxon>
        <taxon>Xanthoceroideae</taxon>
        <taxon>Xanthoceras</taxon>
    </lineage>
</organism>
<protein>
    <recommendedName>
        <fullName evidence="4">Tryptophan synthase beta chain-like PALP domain-containing protein</fullName>
    </recommendedName>
</protein>
<dbReference type="Proteomes" id="UP000827721">
    <property type="component" value="Unassembled WGS sequence"/>
</dbReference>
<comment type="similarity">
    <text evidence="2">Belongs to the serine/threonine dehydratase family.</text>
</comment>
<dbReference type="InterPro" id="IPR036052">
    <property type="entry name" value="TrpB-like_PALP_sf"/>
</dbReference>
<dbReference type="PANTHER" id="PTHR43050">
    <property type="entry name" value="SERINE / THREONINE RACEMASE FAMILY MEMBER"/>
    <property type="match status" value="1"/>
</dbReference>
<dbReference type="InterPro" id="IPR001926">
    <property type="entry name" value="TrpB-like_PALP"/>
</dbReference>
<gene>
    <name evidence="5" type="ORF">JRO89_XS13G0166400</name>
</gene>
<accession>A0ABQ8H8S8</accession>
<evidence type="ECO:0000256" key="1">
    <source>
        <dbReference type="ARBA" id="ARBA00001933"/>
    </source>
</evidence>
<dbReference type="PANTHER" id="PTHR43050:SF1">
    <property type="entry name" value="SERINE RACEMASE"/>
    <property type="match status" value="1"/>
</dbReference>
<evidence type="ECO:0000256" key="3">
    <source>
        <dbReference type="ARBA" id="ARBA00022898"/>
    </source>
</evidence>
<keyword evidence="3" id="KW-0663">Pyridoxal phosphate</keyword>
<evidence type="ECO:0000313" key="6">
    <source>
        <dbReference type="Proteomes" id="UP000827721"/>
    </source>
</evidence>
<evidence type="ECO:0000256" key="2">
    <source>
        <dbReference type="ARBA" id="ARBA00010869"/>
    </source>
</evidence>
<feature type="domain" description="Tryptophan synthase beta chain-like PALP" evidence="4">
    <location>
        <begin position="22"/>
        <end position="309"/>
    </location>
</feature>
<dbReference type="Pfam" id="PF00291">
    <property type="entry name" value="PALP"/>
    <property type="match status" value="1"/>
</dbReference>
<keyword evidence="6" id="KW-1185">Reference proteome</keyword>
<dbReference type="Gene3D" id="3.40.50.1100">
    <property type="match status" value="2"/>
</dbReference>
<comment type="caution">
    <text evidence="5">The sequence shown here is derived from an EMBL/GenBank/DDBJ whole genome shotgun (WGS) entry which is preliminary data.</text>
</comment>
<proteinExistence type="inferred from homology"/>
<name>A0ABQ8H8S8_9ROSI</name>
<evidence type="ECO:0000313" key="5">
    <source>
        <dbReference type="EMBL" id="KAH7550294.1"/>
    </source>
</evidence>
<reference evidence="5 6" key="1">
    <citation type="submission" date="2021-02" db="EMBL/GenBank/DDBJ databases">
        <title>Plant Genome Project.</title>
        <authorList>
            <person name="Zhang R.-G."/>
        </authorList>
    </citation>
    <scope>NUCLEOTIDE SEQUENCE [LARGE SCALE GENOMIC DNA]</scope>
    <source>
        <tissue evidence="5">Leaves</tissue>
    </source>
</reference>
<comment type="cofactor">
    <cofactor evidence="1">
        <name>pyridoxal 5'-phosphate</name>
        <dbReference type="ChEBI" id="CHEBI:597326"/>
    </cofactor>
</comment>
<dbReference type="SUPFAM" id="SSF53686">
    <property type="entry name" value="Tryptophan synthase beta subunit-like PLP-dependent enzymes"/>
    <property type="match status" value="1"/>
</dbReference>